<dbReference type="NCBIfam" id="TIGR00996">
    <property type="entry name" value="Mtu_fam_mce"/>
    <property type="match status" value="1"/>
</dbReference>
<dbReference type="GO" id="GO:0051701">
    <property type="term" value="P:biological process involved in interaction with host"/>
    <property type="evidence" value="ECO:0007669"/>
    <property type="project" value="TreeGrafter"/>
</dbReference>
<dbReference type="InterPro" id="IPR024516">
    <property type="entry name" value="Mce_C"/>
</dbReference>
<dbReference type="OrthoDB" id="338143at2"/>
<evidence type="ECO:0000259" key="3">
    <source>
        <dbReference type="Pfam" id="PF11887"/>
    </source>
</evidence>
<comment type="caution">
    <text evidence="4">The sequence shown here is derived from an EMBL/GenBank/DDBJ whole genome shotgun (WGS) entry which is preliminary data.</text>
</comment>
<feature type="domain" description="Mce/MlaD" evidence="2">
    <location>
        <begin position="35"/>
        <end position="109"/>
    </location>
</feature>
<dbReference type="EMBL" id="LWCS01000032">
    <property type="protein sequence ID" value="OAN36860.1"/>
    <property type="molecule type" value="Genomic_DNA"/>
</dbReference>
<reference evidence="4 5" key="1">
    <citation type="submission" date="2016-04" db="EMBL/GenBank/DDBJ databases">
        <title>Draft Genome Sequences of Staphylococcus capitis Strain H36, S. capitis Strain H65, S. cohnii Strain H62, S. hominis Strain H69, Mycobacterium iranicum Strain H39, Plantibacter sp. Strain H53, Pseudomonas oryzihabitans Strain H72, and Microbacterium sp. Strain H83, isolated from residential settings.</title>
        <authorList>
            <person name="Lymperopoulou D."/>
            <person name="Adams R.I."/>
            <person name="Lindow S."/>
            <person name="Coil D.A."/>
            <person name="Jospin G."/>
            <person name="Eisen J.A."/>
        </authorList>
    </citation>
    <scope>NUCLEOTIDE SEQUENCE [LARGE SCALE GENOMIC DNA]</scope>
    <source>
        <strain evidence="4 5">H39</strain>
    </source>
</reference>
<name>A0A178LSA4_MYCIR</name>
<protein>
    <submittedName>
        <fullName evidence="4">Mammalian cell entry protein</fullName>
    </submittedName>
</protein>
<proteinExistence type="predicted"/>
<dbReference type="InterPro" id="IPR005693">
    <property type="entry name" value="Mce"/>
</dbReference>
<keyword evidence="1" id="KW-0472">Membrane</keyword>
<sequence length="341" mass="36476">MRFGAATKFLVFGVIMAVLTGCLIMVFGNFRGGPTNGYSAVFSDTSRLKSGDSVRVAGVVVGAVNNIALQHDHSVVVEFDVDRGVVLTEGTHVAVRYLNLVGDRYLELRDAPGSARLLSTNERIPIDRTDPALDLDLLLGGLKPVLRSLNADDVNAFSSALVQILQGQGGTLESLFSRTSSFSNAIADNNAVVSHAIEKLNTVTTTLADNGQQFSGAVDRLEQLVSELAAEREPLGTAIEQLSAGTTSIADLLADTRTPLAGTVDELSRLAPLLDQDKERIDVALQKAPNNYRKLVRIGAYGSFINYYFCAATIRLSDLQGRTVVAPWIRNPGGRCGEPDA</sequence>
<gene>
    <name evidence="4" type="ORF">A4X20_06655</name>
</gene>
<dbReference type="PANTHER" id="PTHR33371">
    <property type="entry name" value="INTERMEMBRANE PHOSPHOLIPID TRANSPORT SYSTEM BINDING PROTEIN MLAD-RELATED"/>
    <property type="match status" value="1"/>
</dbReference>
<dbReference type="PROSITE" id="PS51257">
    <property type="entry name" value="PROKAR_LIPOPROTEIN"/>
    <property type="match status" value="1"/>
</dbReference>
<dbReference type="PANTHER" id="PTHR33371:SF17">
    <property type="entry name" value="MCE-FAMILY PROTEIN MCE1B"/>
    <property type="match status" value="1"/>
</dbReference>
<dbReference type="Pfam" id="PF11887">
    <property type="entry name" value="Mce4_CUP1"/>
    <property type="match status" value="1"/>
</dbReference>
<dbReference type="InterPro" id="IPR003399">
    <property type="entry name" value="Mce/MlaD"/>
</dbReference>
<feature type="domain" description="Mammalian cell entry C-terminal" evidence="3">
    <location>
        <begin position="115"/>
        <end position="315"/>
    </location>
</feature>
<evidence type="ECO:0000313" key="5">
    <source>
        <dbReference type="Proteomes" id="UP000078396"/>
    </source>
</evidence>
<feature type="transmembrane region" description="Helical" evidence="1">
    <location>
        <begin position="9"/>
        <end position="30"/>
    </location>
</feature>
<accession>A0A178LSA4</accession>
<evidence type="ECO:0000256" key="1">
    <source>
        <dbReference type="SAM" id="Phobius"/>
    </source>
</evidence>
<dbReference type="Proteomes" id="UP000078396">
    <property type="component" value="Unassembled WGS sequence"/>
</dbReference>
<dbReference type="Pfam" id="PF02470">
    <property type="entry name" value="MlaD"/>
    <property type="match status" value="1"/>
</dbReference>
<keyword evidence="1" id="KW-1133">Transmembrane helix</keyword>
<evidence type="ECO:0000313" key="4">
    <source>
        <dbReference type="EMBL" id="OAN36860.1"/>
    </source>
</evidence>
<evidence type="ECO:0000259" key="2">
    <source>
        <dbReference type="Pfam" id="PF02470"/>
    </source>
</evidence>
<dbReference type="RefSeq" id="WP_064283062.1">
    <property type="nucleotide sequence ID" value="NZ_LWCS01000032.1"/>
</dbReference>
<dbReference type="InterPro" id="IPR052336">
    <property type="entry name" value="MlaD_Phospholipid_Transporter"/>
</dbReference>
<organism evidence="4 5">
    <name type="scientific">Mycolicibacterium iranicum</name>
    <name type="common">Mycobacterium iranicum</name>
    <dbReference type="NCBI Taxonomy" id="912594"/>
    <lineage>
        <taxon>Bacteria</taxon>
        <taxon>Bacillati</taxon>
        <taxon>Actinomycetota</taxon>
        <taxon>Actinomycetes</taxon>
        <taxon>Mycobacteriales</taxon>
        <taxon>Mycobacteriaceae</taxon>
        <taxon>Mycolicibacterium</taxon>
    </lineage>
</organism>
<dbReference type="AlphaFoldDB" id="A0A178LSA4"/>
<keyword evidence="1" id="KW-0812">Transmembrane</keyword>
<dbReference type="GO" id="GO:0005576">
    <property type="term" value="C:extracellular region"/>
    <property type="evidence" value="ECO:0007669"/>
    <property type="project" value="TreeGrafter"/>
</dbReference>